<dbReference type="EMBL" id="JH651380">
    <property type="protein sequence ID" value="EIJ37132.1"/>
    <property type="molecule type" value="Genomic_DNA"/>
</dbReference>
<evidence type="ECO:0000313" key="2">
    <source>
        <dbReference type="Proteomes" id="UP000004690"/>
    </source>
</evidence>
<dbReference type="Pfam" id="PF11185">
    <property type="entry name" value="DUF2971"/>
    <property type="match status" value="1"/>
</dbReference>
<dbReference type="InterPro" id="IPR021352">
    <property type="entry name" value="DUF2971"/>
</dbReference>
<dbReference type="OrthoDB" id="8548541at2"/>
<dbReference type="STRING" id="926559.JoomaDRAFT_0070"/>
<sequence length="242" mass="28899">MENNFLNFSRADIDKPIFRIIPIERLFKLFEKKINILVSPELWEDPFENFIMNSKVKFQSGISMGLGFRKNLYGQCWTQTRENDALWRIYSPEKKGVRLTTTSRKLLYSLKEYGNPEKYKNCFIGKVQYYNTKELLNLLKLQGANFIFDDSGVGHAQTLLFKRIAFKHENEVRLIYNSYNQFNHTKIGFEIDPYELIDDIVFDPRIEYKLFKSYKDKLVKIGFKKRIVRSNLYRIPELEIKL</sequence>
<dbReference type="AlphaFoldDB" id="I3C0I9"/>
<keyword evidence="2" id="KW-1185">Reference proteome</keyword>
<evidence type="ECO:0008006" key="3">
    <source>
        <dbReference type="Google" id="ProtNLM"/>
    </source>
</evidence>
<organism evidence="1 2">
    <name type="scientific">Galbibacter orientalis DSM 19592</name>
    <dbReference type="NCBI Taxonomy" id="926559"/>
    <lineage>
        <taxon>Bacteria</taxon>
        <taxon>Pseudomonadati</taxon>
        <taxon>Bacteroidota</taxon>
        <taxon>Flavobacteriia</taxon>
        <taxon>Flavobacteriales</taxon>
        <taxon>Flavobacteriaceae</taxon>
        <taxon>Galbibacter</taxon>
    </lineage>
</organism>
<evidence type="ECO:0000313" key="1">
    <source>
        <dbReference type="EMBL" id="EIJ37132.1"/>
    </source>
</evidence>
<dbReference type="Proteomes" id="UP000004690">
    <property type="component" value="Unassembled WGS sequence"/>
</dbReference>
<dbReference type="HOGENOM" id="CLU_073012_0_0_10"/>
<dbReference type="RefSeq" id="WP_008615791.1">
    <property type="nucleotide sequence ID" value="NZ_JH651380.1"/>
</dbReference>
<gene>
    <name evidence="1" type="ORF">JoomaDRAFT_0070</name>
</gene>
<reference evidence="1 2" key="1">
    <citation type="submission" date="2012-02" db="EMBL/GenBank/DDBJ databases">
        <title>Improved High-Quality Draft genome of Joostella marina DSM 19592.</title>
        <authorList>
            <consortium name="US DOE Joint Genome Institute (JGI-PGF)"/>
            <person name="Lucas S."/>
            <person name="Copeland A."/>
            <person name="Lapidus A."/>
            <person name="Bruce D."/>
            <person name="Goodwin L."/>
            <person name="Pitluck S."/>
            <person name="Peters L."/>
            <person name="Chertkov O."/>
            <person name="Ovchinnikova G."/>
            <person name="Kyrpides N."/>
            <person name="Mavromatis K."/>
            <person name="Detter J.C."/>
            <person name="Han C."/>
            <person name="Land M."/>
            <person name="Hauser L."/>
            <person name="Markowitz V."/>
            <person name="Cheng J.-F."/>
            <person name="Hugenholtz P."/>
            <person name="Woyke T."/>
            <person name="Wu D."/>
            <person name="Tindall B."/>
            <person name="Brambilla E."/>
            <person name="Klenk H.-P."/>
            <person name="Eisen J.A."/>
        </authorList>
    </citation>
    <scope>NUCLEOTIDE SEQUENCE [LARGE SCALE GENOMIC DNA]</scope>
    <source>
        <strain evidence="1 2">DSM 19592</strain>
    </source>
</reference>
<proteinExistence type="predicted"/>
<name>I3C0I9_9FLAO</name>
<protein>
    <recommendedName>
        <fullName evidence="3">DUF2971 domain-containing protein</fullName>
    </recommendedName>
</protein>
<accession>I3C0I9</accession>
<dbReference type="eggNOG" id="ENOG50332IA">
    <property type="taxonomic scope" value="Bacteria"/>
</dbReference>